<dbReference type="EMBL" id="HG994584">
    <property type="protein sequence ID" value="CAF2951377.1"/>
    <property type="molecule type" value="Genomic_DNA"/>
</dbReference>
<dbReference type="Proteomes" id="UP000675881">
    <property type="component" value="Chromosome 5"/>
</dbReference>
<accession>A0A7R8CZM2</accession>
<dbReference type="Gene3D" id="1.20.140.100">
    <property type="entry name" value="Dynein heavy chain, N-terminal domain 2"/>
    <property type="match status" value="1"/>
</dbReference>
<keyword evidence="4" id="KW-0418">Kinase</keyword>
<dbReference type="SUPFAM" id="SSF52540">
    <property type="entry name" value="P-loop containing nucleoside triphosphate hydrolases"/>
    <property type="match status" value="1"/>
</dbReference>
<name>A0A7R8CZM2_LEPSM</name>
<feature type="compositionally biased region" description="Low complexity" evidence="7">
    <location>
        <begin position="581"/>
        <end position="596"/>
    </location>
</feature>
<dbReference type="Pfam" id="PF08393">
    <property type="entry name" value="DHC_N2"/>
    <property type="match status" value="1"/>
</dbReference>
<dbReference type="GO" id="GO:0030286">
    <property type="term" value="C:dynein complex"/>
    <property type="evidence" value="ECO:0007669"/>
    <property type="project" value="InterPro"/>
</dbReference>
<dbReference type="SMART" id="SM00220">
    <property type="entry name" value="S_TKc"/>
    <property type="match status" value="1"/>
</dbReference>
<dbReference type="InterPro" id="IPR008271">
    <property type="entry name" value="Ser/Thr_kinase_AS"/>
</dbReference>
<organism evidence="8 9">
    <name type="scientific">Lepeophtheirus salmonis</name>
    <name type="common">Salmon louse</name>
    <name type="synonym">Caligus salmonis</name>
    <dbReference type="NCBI Taxonomy" id="72036"/>
    <lineage>
        <taxon>Eukaryota</taxon>
        <taxon>Metazoa</taxon>
        <taxon>Ecdysozoa</taxon>
        <taxon>Arthropoda</taxon>
        <taxon>Crustacea</taxon>
        <taxon>Multicrustacea</taxon>
        <taxon>Hexanauplia</taxon>
        <taxon>Copepoda</taxon>
        <taxon>Siphonostomatoida</taxon>
        <taxon>Caligidae</taxon>
        <taxon>Lepeophtheirus</taxon>
    </lineage>
</organism>
<feature type="region of interest" description="Disordered" evidence="7">
    <location>
        <begin position="707"/>
        <end position="787"/>
    </location>
</feature>
<dbReference type="Pfam" id="PF00069">
    <property type="entry name" value="Pkinase"/>
    <property type="match status" value="1"/>
</dbReference>
<evidence type="ECO:0000256" key="3">
    <source>
        <dbReference type="ARBA" id="ARBA00022741"/>
    </source>
</evidence>
<feature type="compositionally biased region" description="Low complexity" evidence="7">
    <location>
        <begin position="770"/>
        <end position="784"/>
    </location>
</feature>
<dbReference type="Gene3D" id="3.40.50.300">
    <property type="entry name" value="P-loop containing nucleotide triphosphate hydrolases"/>
    <property type="match status" value="1"/>
</dbReference>
<dbReference type="GO" id="GO:0004371">
    <property type="term" value="F:glycerone kinase activity"/>
    <property type="evidence" value="ECO:0007669"/>
    <property type="project" value="InterPro"/>
</dbReference>
<dbReference type="Gene3D" id="1.10.510.10">
    <property type="entry name" value="Transferase(Phosphotransferase) domain 1"/>
    <property type="match status" value="1"/>
</dbReference>
<dbReference type="PROSITE" id="PS00108">
    <property type="entry name" value="PROTEIN_KINASE_ST"/>
    <property type="match status" value="1"/>
</dbReference>
<dbReference type="InterPro" id="IPR013602">
    <property type="entry name" value="Dynein_heavy_linker"/>
</dbReference>
<dbReference type="Gene3D" id="3.20.180.20">
    <property type="entry name" value="Dynein heavy chain, N-terminal domain 2"/>
    <property type="match status" value="1"/>
</dbReference>
<evidence type="ECO:0000313" key="8">
    <source>
        <dbReference type="EMBL" id="CAF2951377.1"/>
    </source>
</evidence>
<dbReference type="GO" id="GO:0007018">
    <property type="term" value="P:microtubule-based movement"/>
    <property type="evidence" value="ECO:0007669"/>
    <property type="project" value="InterPro"/>
</dbReference>
<dbReference type="Gene3D" id="3.30.200.20">
    <property type="entry name" value="Phosphorylase Kinase, domain 1"/>
    <property type="match status" value="1"/>
</dbReference>
<dbReference type="FunFam" id="3.30.200.20:FF:000040">
    <property type="entry name" value="Dual specificity mitogen-activated protein kinase kinase"/>
    <property type="match status" value="1"/>
</dbReference>
<dbReference type="Gene3D" id="1.25.40.340">
    <property type="match status" value="1"/>
</dbReference>
<dbReference type="InterPro" id="IPR011009">
    <property type="entry name" value="Kinase-like_dom_sf"/>
</dbReference>
<dbReference type="GO" id="GO:0006071">
    <property type="term" value="P:glycerol metabolic process"/>
    <property type="evidence" value="ECO:0007669"/>
    <property type="project" value="InterPro"/>
</dbReference>
<evidence type="ECO:0000256" key="2">
    <source>
        <dbReference type="ARBA" id="ARBA00022679"/>
    </source>
</evidence>
<gene>
    <name evidence="8" type="ORF">LSAA_9866</name>
</gene>
<dbReference type="OrthoDB" id="10252354at2759"/>
<feature type="coiled-coil region" evidence="6">
    <location>
        <begin position="1724"/>
        <end position="1751"/>
    </location>
</feature>
<dbReference type="PANTHER" id="PTHR45703:SF22">
    <property type="entry name" value="DYNEIN CYTOPLASMIC 2 HEAVY CHAIN 1"/>
    <property type="match status" value="1"/>
</dbReference>
<dbReference type="GO" id="GO:0004674">
    <property type="term" value="F:protein serine/threonine kinase activity"/>
    <property type="evidence" value="ECO:0007669"/>
    <property type="project" value="UniProtKB-KW"/>
</dbReference>
<dbReference type="GO" id="GO:0051959">
    <property type="term" value="F:dynein light intermediate chain binding"/>
    <property type="evidence" value="ECO:0007669"/>
    <property type="project" value="InterPro"/>
</dbReference>
<dbReference type="GO" id="GO:0005524">
    <property type="term" value="F:ATP binding"/>
    <property type="evidence" value="ECO:0007669"/>
    <property type="project" value="UniProtKB-KW"/>
</dbReference>
<feature type="compositionally biased region" description="Low complexity" evidence="7">
    <location>
        <begin position="612"/>
        <end position="635"/>
    </location>
</feature>
<dbReference type="Pfam" id="PF08385">
    <property type="entry name" value="DHC_N1"/>
    <property type="match status" value="1"/>
</dbReference>
<dbReference type="Gene3D" id="1.20.58.1120">
    <property type="match status" value="1"/>
</dbReference>
<evidence type="ECO:0000256" key="6">
    <source>
        <dbReference type="SAM" id="Coils"/>
    </source>
</evidence>
<evidence type="ECO:0000256" key="4">
    <source>
        <dbReference type="ARBA" id="ARBA00022777"/>
    </source>
</evidence>
<keyword evidence="5" id="KW-0067">ATP-binding</keyword>
<dbReference type="InterPro" id="IPR042222">
    <property type="entry name" value="Dynein_2_N"/>
</dbReference>
<dbReference type="InterPro" id="IPR013594">
    <property type="entry name" value="Dynein_heavy_tail"/>
</dbReference>
<evidence type="ECO:0000256" key="7">
    <source>
        <dbReference type="SAM" id="MobiDB-lite"/>
    </source>
</evidence>
<feature type="compositionally biased region" description="Polar residues" evidence="7">
    <location>
        <begin position="736"/>
        <end position="756"/>
    </location>
</feature>
<dbReference type="InterPro" id="IPR036117">
    <property type="entry name" value="DhaL_dom_sf"/>
</dbReference>
<dbReference type="SUPFAM" id="SSF101473">
    <property type="entry name" value="DhaL-like"/>
    <property type="match status" value="1"/>
</dbReference>
<dbReference type="InterPro" id="IPR042228">
    <property type="entry name" value="Dynein_linker_3"/>
</dbReference>
<evidence type="ECO:0000256" key="1">
    <source>
        <dbReference type="ARBA" id="ARBA00022527"/>
    </source>
</evidence>
<dbReference type="SUPFAM" id="SSF56112">
    <property type="entry name" value="Protein kinase-like (PK-like)"/>
    <property type="match status" value="1"/>
</dbReference>
<dbReference type="InterPro" id="IPR035699">
    <property type="entry name" value="AAA_6"/>
</dbReference>
<keyword evidence="3" id="KW-0547">Nucleotide-binding</keyword>
<evidence type="ECO:0000313" key="9">
    <source>
        <dbReference type="Proteomes" id="UP000675881"/>
    </source>
</evidence>
<keyword evidence="2" id="KW-0808">Transferase</keyword>
<dbReference type="PANTHER" id="PTHR45703">
    <property type="entry name" value="DYNEIN HEAVY CHAIN"/>
    <property type="match status" value="1"/>
</dbReference>
<dbReference type="InterPro" id="IPR004007">
    <property type="entry name" value="DhaL_dom"/>
</dbReference>
<proteinExistence type="predicted"/>
<feature type="compositionally biased region" description="Polar residues" evidence="7">
    <location>
        <begin position="636"/>
        <end position="645"/>
    </location>
</feature>
<dbReference type="GO" id="GO:0045505">
    <property type="term" value="F:dynein intermediate chain binding"/>
    <property type="evidence" value="ECO:0007669"/>
    <property type="project" value="InterPro"/>
</dbReference>
<dbReference type="InterPro" id="IPR026983">
    <property type="entry name" value="DHC"/>
</dbReference>
<feature type="compositionally biased region" description="Polar residues" evidence="7">
    <location>
        <begin position="532"/>
        <end position="547"/>
    </location>
</feature>
<evidence type="ECO:0000256" key="5">
    <source>
        <dbReference type="ARBA" id="ARBA00022840"/>
    </source>
</evidence>
<keyword evidence="6" id="KW-0175">Coiled coil</keyword>
<feature type="region of interest" description="Disordered" evidence="7">
    <location>
        <begin position="528"/>
        <end position="667"/>
    </location>
</feature>
<dbReference type="InterPro" id="IPR027417">
    <property type="entry name" value="P-loop_NTPase"/>
</dbReference>
<dbReference type="SMART" id="SM01120">
    <property type="entry name" value="Dak2"/>
    <property type="match status" value="1"/>
</dbReference>
<dbReference type="InterPro" id="IPR000719">
    <property type="entry name" value="Prot_kinase_dom"/>
</dbReference>
<dbReference type="Pfam" id="PF12774">
    <property type="entry name" value="AAA_6"/>
    <property type="match status" value="1"/>
</dbReference>
<dbReference type="PROSITE" id="PS50011">
    <property type="entry name" value="PROTEIN_KINASE_DOM"/>
    <property type="match status" value="1"/>
</dbReference>
<keyword evidence="1" id="KW-0723">Serine/threonine-protein kinase</keyword>
<keyword evidence="9" id="KW-1185">Reference proteome</keyword>
<protein>
    <submittedName>
        <fullName evidence="8">Uncharacterized protein</fullName>
    </submittedName>
</protein>
<dbReference type="GO" id="GO:0043068">
    <property type="term" value="P:positive regulation of programmed cell death"/>
    <property type="evidence" value="ECO:0007669"/>
    <property type="project" value="UniProtKB-ARBA"/>
</dbReference>
<sequence>MKSTLAIEGLKTSLLFACEALSSCDIQLNRMDTGADGDTDSKYPIKLLRTLSSVAEKDMGGTSGAFYSIFFSAVSHHFSTNDINGDYSLSKLIEALDEGTKAISKYGKSHPGDRTMLDALVPYISNFKSSSDEVNILLRFDKATTAAEEGAMKTLKMKAKVGRASRVAVSELIHSDPGAHAVGIICRAVNEALKRSSSEEMRSKLKAFKFDDADRRSRPGGFPLHHSNSSCNSINNSNSHLRFASSIIEQESKLNEIMSHTGLLQTPEGNKVKAYIEDFELLGDLGNGTCGHVVKMQHRPTGQIIAVKQMRRTGDADENKRIIMDLDVVLKSHDCREIVLCLGAFITDSDVWICMELMSTCFDKLLKHIKAPIPEDICGKVAVATVNALNYLKERHGVIHRDVKPSNILLEASGCVKLCDFGISGRLVDSKAKTRSAGCAAYMAPERIDPPNPSQPDYDIRADVWSLGITLVELATGYFPYRDCKTDFEVLTKVLTDDPPLLPRNGGFFSRYEEMDVDVGAWYRNKTEPHEVNSTQNVSPSTATVSEPVTFKPQPSPRVVRSSRRPPQSPSGYPSAMSRLTASPTVSTSSITTSNSAFDPTSIKHHYDSRRYPSNGGTSSYSSLLNTSSSSNRSPQYLSSSSGPTSLPEVLSRPSITPRYRESPRMPRKFDFTFPTTLYSIAVVVVISIPEITSCLHIFPITTWEPKNSSTEDRSGYPRFSNRMHHHHRPSLGGEQPSSLSKNNPRSPSNERASTTPGGGRAGIHSNVPSSSNTTTSTTNSGSGFSWRNILQSPMSLRRLRTSSTDRSSAFDSARRFQPSYRKNVQELRDLLYHEKLNEFLDDGNTMVLSANAESADSKIYLDSKPHIDNDGSQPVRHLFLLKATVLLFFKMKPTVINEDNLKSEVFTSSMVNSPVSTLYYTLHSVYSPLLLSDSKWSNDFDPKLQPKVGFSLLSELEKGLGSIVRQGEHNYNKNDSHEIPSASILSPSDEIQYWEDLSQYAKRQDLRSMGAHFHEVLEPLGREFDNLKNLQIEEAIDVLESCHAVLDDLWKVEQWNYPQKRMNHLFDIIANSMTRFIQFKISSSIDIWKDPFSKVEALLLEGVNICDEVHDLCTKLTTIYWPNYGPYQWKGGSYAPERTKKMKNRLTEILSLRKTYKQITQLLSEDERLELQTSNIFEHFEGMNPIHYNPYTDSQWRSRVQRFEEGLSPTENLPYKNLNVTRKLIKRKSIAKNLDVERESLLSKLQEYLRKEKVNFNDGNPKVPSLKDVQSPTINNVYFIRQLHAKLEDIQRTGETMLLDLSSWKLFDEQLKQFIAELSEYQKDQFDSWVRDNTEAIEEEDGLFLKTSQQVVYFEAGKKDMKVSYNPRLIGLTREVRMLNVLGFAIPHKIQLATDLAKKFSKQAQQLDQIAVFHNTIGDRIIQSQKPMMLDSAIDLANCVRDQSNMTWDNSDLIQSYINALRSKVDDFARLNNRLSSYHKKVRDIVIKLMDTDLLNDNEIWKDSLKIIRQVFLTMLSSWDQNAHRFSHLFEKAEELFKKLEQVKNRFEEWVALGSIDSMEEFIQSHCHTAEDFKRNFQASKAKAQEIGRLSTKTEEKIDCILILFGPVLSEIELLNRKYWDYLSLVLQKSVVNDIDQIETFAQNAIQSLGKLPQTVEEIGECNTRHREYVRKTPEIMDLYNSADTKNRILIAWTNETMDKISKVENIWNNYSSAMDNYETSVSHQMESVKANLQTQVDNMNREIEHFKIRSGFEGFDFYKRERTGMECPYGEKRKLQKDSGHFELNTEFPLYEEINKDLEHYKGMWALYEDFHQSKNELANEEWILFRSKMFKLEDFLNSWSDKLTGSSEVNSIREIFSDIHWSEMFNLLSMPPKSIEKLTLGDFLKVNQVIIEYSNELAELNNRASGEVIIRQTLNELDIWEIESKFAFSEHLASNGEKVPLIKDWNDLLSKVGDNQVLFQSIKGSPYYERFGDRATSWEIKLADLDEVLNNLNGVQRKWIYLEPYQEQMKLKTSGFNYKEVFRKIDDDFRLIMSDAIRDNRVSSLLKISSIKSILNSTIDRLEKCQRSLNEFLEEKRSLFPRFYFIGDEDLLAILGQASKPEVIQNHLRKLFSGVHREEVTLLNAIQISNQAEVWLTLLSREIVHTLRQLLSECLFDSNNKGSSSQKGHEMDPLKYPSQVLCLSDSILFTKKTEESIRKRNLESYLRSLKEQLNSYTSVKLRGEDDAEEESSNVVLELKLKVLILEKINSISIVENLISQNVDSVDHWEWQKRLRYYHSHDDKSVSVAMADAEFEYTFEYQGNAQKLVHTPLTEKCYLTLTQAMKIGLGGNPYGPAGTGKTESVKALGGLFGRQVLVFNCDEGIDITSMGRIFIGLIKCGAWDVLMSSTDWKNKPCQQFPCSSNPIQFALKSKDRRVHLMDKEVELSLNTGIFVTMNPAGKGYGGRQKLPDNLKTII</sequence>
<reference evidence="8" key="1">
    <citation type="submission" date="2021-02" db="EMBL/GenBank/DDBJ databases">
        <authorList>
            <person name="Bekaert M."/>
        </authorList>
    </citation>
    <scope>NUCLEOTIDE SEQUENCE</scope>
    <source>
        <strain evidence="8">IoA-00</strain>
    </source>
</reference>
<dbReference type="GO" id="GO:0010508">
    <property type="term" value="P:positive regulation of autophagy"/>
    <property type="evidence" value="ECO:0007669"/>
    <property type="project" value="UniProtKB-ARBA"/>
</dbReference>
<dbReference type="PROSITE" id="PS51480">
    <property type="entry name" value="DHAL"/>
    <property type="match status" value="1"/>
</dbReference>
<dbReference type="Pfam" id="PF02734">
    <property type="entry name" value="Dak2"/>
    <property type="match status" value="1"/>
</dbReference>